<reference evidence="6" key="1">
    <citation type="journal article" date="2023" name="Mol. Biol. Evol.">
        <title>Third-Generation Sequencing Reveals the Adaptive Role of the Epigenome in Three Deep-Sea Polychaetes.</title>
        <authorList>
            <person name="Perez M."/>
            <person name="Aroh O."/>
            <person name="Sun Y."/>
            <person name="Lan Y."/>
            <person name="Juniper S.K."/>
            <person name="Young C.R."/>
            <person name="Angers B."/>
            <person name="Qian P.Y."/>
        </authorList>
    </citation>
    <scope>NUCLEOTIDE SEQUENCE</scope>
    <source>
        <strain evidence="6">P08H-3</strain>
    </source>
</reference>
<dbReference type="GO" id="GO:0005509">
    <property type="term" value="F:calcium ion binding"/>
    <property type="evidence" value="ECO:0007669"/>
    <property type="project" value="InterPro"/>
</dbReference>
<dbReference type="InterPro" id="IPR011992">
    <property type="entry name" value="EF-hand-dom_pair"/>
</dbReference>
<evidence type="ECO:0000256" key="1">
    <source>
        <dbReference type="ARBA" id="ARBA00022837"/>
    </source>
</evidence>
<feature type="transmembrane region" description="Helical" evidence="4">
    <location>
        <begin position="283"/>
        <end position="301"/>
    </location>
</feature>
<dbReference type="GO" id="GO:0006952">
    <property type="term" value="P:defense response"/>
    <property type="evidence" value="ECO:0007669"/>
    <property type="project" value="TreeGrafter"/>
</dbReference>
<accession>A0AAD9MVT1</accession>
<organism evidence="6 7">
    <name type="scientific">Paralvinella palmiformis</name>
    <dbReference type="NCBI Taxonomy" id="53620"/>
    <lineage>
        <taxon>Eukaryota</taxon>
        <taxon>Metazoa</taxon>
        <taxon>Spiralia</taxon>
        <taxon>Lophotrochozoa</taxon>
        <taxon>Annelida</taxon>
        <taxon>Polychaeta</taxon>
        <taxon>Sedentaria</taxon>
        <taxon>Canalipalpata</taxon>
        <taxon>Terebellida</taxon>
        <taxon>Terebelliformia</taxon>
        <taxon>Alvinellidae</taxon>
        <taxon>Paralvinella</taxon>
    </lineage>
</organism>
<gene>
    <name evidence="6" type="ORF">LSH36_726g01008</name>
</gene>
<evidence type="ECO:0000256" key="4">
    <source>
        <dbReference type="SAM" id="Phobius"/>
    </source>
</evidence>
<keyword evidence="4" id="KW-1133">Transmembrane helix</keyword>
<evidence type="ECO:0000256" key="2">
    <source>
        <dbReference type="ARBA" id="ARBA00023002"/>
    </source>
</evidence>
<dbReference type="Gene3D" id="1.10.238.10">
    <property type="entry name" value="EF-hand"/>
    <property type="match status" value="1"/>
</dbReference>
<name>A0AAD9MVT1_9ANNE</name>
<dbReference type="PROSITE" id="PS50222">
    <property type="entry name" value="EF_HAND_2"/>
    <property type="match status" value="1"/>
</dbReference>
<dbReference type="PRINTS" id="PR00466">
    <property type="entry name" value="GP91PHOX"/>
</dbReference>
<dbReference type="EMBL" id="JAODUP010000726">
    <property type="protein sequence ID" value="KAK2144834.1"/>
    <property type="molecule type" value="Genomic_DNA"/>
</dbReference>
<dbReference type="SUPFAM" id="SSF47473">
    <property type="entry name" value="EF-hand"/>
    <property type="match status" value="1"/>
</dbReference>
<dbReference type="InterPro" id="IPR050369">
    <property type="entry name" value="RBOH/FRE"/>
</dbReference>
<keyword evidence="1" id="KW-0106">Calcium</keyword>
<dbReference type="InterPro" id="IPR000778">
    <property type="entry name" value="Cyt_b245_heavy_chain"/>
</dbReference>
<keyword evidence="4" id="KW-0812">Transmembrane</keyword>
<dbReference type="InterPro" id="IPR002048">
    <property type="entry name" value="EF_hand_dom"/>
</dbReference>
<feature type="region of interest" description="Disordered" evidence="3">
    <location>
        <begin position="89"/>
        <end position="114"/>
    </location>
</feature>
<keyword evidence="4" id="KW-0472">Membrane</keyword>
<keyword evidence="7" id="KW-1185">Reference proteome</keyword>
<dbReference type="InterPro" id="IPR018247">
    <property type="entry name" value="EF_Hand_1_Ca_BS"/>
</dbReference>
<comment type="caution">
    <text evidence="6">The sequence shown here is derived from an EMBL/GenBank/DDBJ whole genome shotgun (WGS) entry which is preliminary data.</text>
</comment>
<dbReference type="PROSITE" id="PS00018">
    <property type="entry name" value="EF_HAND_1"/>
    <property type="match status" value="1"/>
</dbReference>
<keyword evidence="2" id="KW-0560">Oxidoreductase</keyword>
<feature type="compositionally biased region" description="Low complexity" evidence="3">
    <location>
        <begin position="101"/>
        <end position="110"/>
    </location>
</feature>
<dbReference type="Proteomes" id="UP001208570">
    <property type="component" value="Unassembled WGS sequence"/>
</dbReference>
<evidence type="ECO:0000313" key="6">
    <source>
        <dbReference type="EMBL" id="KAK2144834.1"/>
    </source>
</evidence>
<sequence>MYDKDNNGLLDRHEVTDLIGSMVEMANSDLSREETVRLVEHMFQEAGINKCSAITPDDFAKVFQDQMDMFRDVHLDFKGRRTMRRRLITLSGSAKRKKTKPSSSRSKVPSFQDATMPNELPGNGFAKHLYTARQFVENHRQHIVYMFVFYAICVMLFFERYYTFSVEKEHMGLRSLTGYGLSVTRGAAASMSFTFSLLLLTMCRNIITVLRETVLNHFIPFDDHVAFHKHVAYVALFFTDILPDLNYWLYRTLVGFTGILLCVIVCIIYTFANQLARRHIFNAFWITHQLFYILYILILLHG</sequence>
<dbReference type="GO" id="GO:0016175">
    <property type="term" value="F:superoxide-generating NAD(P)H oxidase activity"/>
    <property type="evidence" value="ECO:0007669"/>
    <property type="project" value="TreeGrafter"/>
</dbReference>
<evidence type="ECO:0000256" key="3">
    <source>
        <dbReference type="SAM" id="MobiDB-lite"/>
    </source>
</evidence>
<dbReference type="PANTHER" id="PTHR11972">
    <property type="entry name" value="NADPH OXIDASE"/>
    <property type="match status" value="1"/>
</dbReference>
<dbReference type="PANTHER" id="PTHR11972:SF175">
    <property type="entry name" value="NAD(P)H OXIDASE (H2O2-FORMING)"/>
    <property type="match status" value="1"/>
</dbReference>
<feature type="transmembrane region" description="Helical" evidence="4">
    <location>
        <begin position="143"/>
        <end position="162"/>
    </location>
</feature>
<evidence type="ECO:0000259" key="5">
    <source>
        <dbReference type="PROSITE" id="PS50222"/>
    </source>
</evidence>
<proteinExistence type="predicted"/>
<dbReference type="GO" id="GO:0043020">
    <property type="term" value="C:NADPH oxidase complex"/>
    <property type="evidence" value="ECO:0007669"/>
    <property type="project" value="TreeGrafter"/>
</dbReference>
<feature type="transmembrane region" description="Helical" evidence="4">
    <location>
        <begin position="248"/>
        <end position="271"/>
    </location>
</feature>
<dbReference type="AlphaFoldDB" id="A0AAD9MVT1"/>
<dbReference type="GO" id="GO:0042554">
    <property type="term" value="P:superoxide anion generation"/>
    <property type="evidence" value="ECO:0007669"/>
    <property type="project" value="TreeGrafter"/>
</dbReference>
<protein>
    <recommendedName>
        <fullName evidence="5">EF-hand domain-containing protein</fullName>
    </recommendedName>
</protein>
<feature type="domain" description="EF-hand" evidence="5">
    <location>
        <begin position="1"/>
        <end position="25"/>
    </location>
</feature>
<evidence type="ECO:0000313" key="7">
    <source>
        <dbReference type="Proteomes" id="UP001208570"/>
    </source>
</evidence>